<dbReference type="SUPFAM" id="SSF53850">
    <property type="entry name" value="Periplasmic binding protein-like II"/>
    <property type="match status" value="1"/>
</dbReference>
<dbReference type="EMBL" id="PYOC01000001">
    <property type="protein sequence ID" value="PSV49979.1"/>
    <property type="molecule type" value="Genomic_DNA"/>
</dbReference>
<feature type="signal peptide" evidence="1">
    <location>
        <begin position="1"/>
        <end position="20"/>
    </location>
</feature>
<gene>
    <name evidence="2" type="ORF">C9J47_05365</name>
</gene>
<sequence>MKKYCLGLLLTFCVQQPALADVELVFGIYTSDKATAMVKQFRPMLNVIESKMTVKLGEPVQIRMQISKNYQEGLNDLVDGKIDFARFGPASYILAKEAAPKITLLAMESNHGSKTFNGVICVHSDSIIESVSDLKGKSFAFGDQNSTIGRYLSQAYLAQHSITSKQLEHYSYLGRHDKVGTAVATEQFDAGALKENTFKKLVKKGAPLKAIAYFENVTKPWIASATLNEKITTSLKETLLSITDPDALKAIKKDGFLLATDSDYQKIRMAMANTQFFNE</sequence>
<comment type="caution">
    <text evidence="2">The sequence shown here is derived from an EMBL/GenBank/DDBJ whole genome shotgun (WGS) entry which is preliminary data.</text>
</comment>
<keyword evidence="1" id="KW-0732">Signal</keyword>
<evidence type="ECO:0000313" key="2">
    <source>
        <dbReference type="EMBL" id="PSV49979.1"/>
    </source>
</evidence>
<proteinExistence type="predicted"/>
<organism evidence="2 3">
    <name type="scientific">Photobacterium indicum</name>
    <dbReference type="NCBI Taxonomy" id="81447"/>
    <lineage>
        <taxon>Bacteria</taxon>
        <taxon>Pseudomonadati</taxon>
        <taxon>Pseudomonadota</taxon>
        <taxon>Gammaproteobacteria</taxon>
        <taxon>Vibrionales</taxon>
        <taxon>Vibrionaceae</taxon>
        <taxon>Photobacterium</taxon>
    </lineage>
</organism>
<dbReference type="Gene3D" id="3.40.190.10">
    <property type="entry name" value="Periplasmic binding protein-like II"/>
    <property type="match status" value="2"/>
</dbReference>
<keyword evidence="3" id="KW-1185">Reference proteome</keyword>
<dbReference type="PANTHER" id="PTHR35841">
    <property type="entry name" value="PHOSPHONATES-BINDING PERIPLASMIC PROTEIN"/>
    <property type="match status" value="1"/>
</dbReference>
<dbReference type="RefSeq" id="WP_107252566.1">
    <property type="nucleotide sequence ID" value="NZ_PYOC01000001.1"/>
</dbReference>
<evidence type="ECO:0000256" key="1">
    <source>
        <dbReference type="SAM" id="SignalP"/>
    </source>
</evidence>
<accession>A0A2T3LF86</accession>
<dbReference type="AlphaFoldDB" id="A0A2T3LF86"/>
<protein>
    <submittedName>
        <fullName evidence="2">Phosphonate ABC transporter substrate-binding protein</fullName>
    </submittedName>
</protein>
<reference evidence="2 3" key="1">
    <citation type="submission" date="2018-03" db="EMBL/GenBank/DDBJ databases">
        <title>Whole genome sequencing of Histamine producing bacteria.</title>
        <authorList>
            <person name="Butler K."/>
        </authorList>
    </citation>
    <scope>NUCLEOTIDE SEQUENCE [LARGE SCALE GENOMIC DNA]</scope>
    <source>
        <strain evidence="2 3">ATCC 19614</strain>
    </source>
</reference>
<dbReference type="Proteomes" id="UP000241803">
    <property type="component" value="Unassembled WGS sequence"/>
</dbReference>
<feature type="chain" id="PRO_5015686697" evidence="1">
    <location>
        <begin position="21"/>
        <end position="279"/>
    </location>
</feature>
<dbReference type="CDD" id="cd13574">
    <property type="entry name" value="PBP2_PnhD_4"/>
    <property type="match status" value="1"/>
</dbReference>
<dbReference type="PANTHER" id="PTHR35841:SF1">
    <property type="entry name" value="PHOSPHONATES-BINDING PERIPLASMIC PROTEIN"/>
    <property type="match status" value="1"/>
</dbReference>
<dbReference type="Pfam" id="PF12974">
    <property type="entry name" value="Phosphonate-bd"/>
    <property type="match status" value="1"/>
</dbReference>
<name>A0A2T3LF86_9GAMM</name>
<evidence type="ECO:0000313" key="3">
    <source>
        <dbReference type="Proteomes" id="UP000241803"/>
    </source>
</evidence>